<dbReference type="PANTHER" id="PTHR32552">
    <property type="entry name" value="FERRICHROME IRON RECEPTOR-RELATED"/>
    <property type="match status" value="1"/>
</dbReference>
<keyword evidence="11" id="KW-0921">Nickel transport</keyword>
<keyword evidence="23" id="KW-1185">Reference proteome</keyword>
<evidence type="ECO:0000256" key="2">
    <source>
        <dbReference type="ARBA" id="ARBA00009810"/>
    </source>
</evidence>
<dbReference type="PROSITE" id="PS52016">
    <property type="entry name" value="TONB_DEPENDENT_REC_3"/>
    <property type="match status" value="1"/>
</dbReference>
<dbReference type="Proteomes" id="UP000319627">
    <property type="component" value="Unassembled WGS sequence"/>
</dbReference>
<dbReference type="AlphaFoldDB" id="A0A562J0H3"/>
<dbReference type="SUPFAM" id="SSF56935">
    <property type="entry name" value="Porins"/>
    <property type="match status" value="1"/>
</dbReference>
<dbReference type="GO" id="GO:0009279">
    <property type="term" value="C:cell outer membrane"/>
    <property type="evidence" value="ECO:0007669"/>
    <property type="project" value="UniProtKB-SubCell"/>
</dbReference>
<keyword evidence="4 17" id="KW-1134">Transmembrane beta strand</keyword>
<protein>
    <recommendedName>
        <fullName evidence="16">Metal-pseudopaline receptor CntO</fullName>
    </recommendedName>
</protein>
<dbReference type="Pfam" id="PF07715">
    <property type="entry name" value="Plug"/>
    <property type="match status" value="1"/>
</dbReference>
<keyword evidence="7 19" id="KW-0732">Signal</keyword>
<comment type="subcellular location">
    <subcellularLocation>
        <location evidence="1 17">Cell outer membrane</location>
        <topology evidence="1 17">Multi-pass membrane protein</topology>
    </subcellularLocation>
</comment>
<dbReference type="FunFam" id="2.40.170.20:FF:000005">
    <property type="entry name" value="TonB-dependent siderophore receptor"/>
    <property type="match status" value="1"/>
</dbReference>
<keyword evidence="9" id="KW-0406">Ion transport</keyword>
<evidence type="ECO:0000256" key="13">
    <source>
        <dbReference type="ARBA" id="ARBA00023170"/>
    </source>
</evidence>
<gene>
    <name evidence="22" type="ORF">LX59_00668</name>
</gene>
<keyword evidence="12 17" id="KW-0472">Membrane</keyword>
<evidence type="ECO:0000256" key="9">
    <source>
        <dbReference type="ARBA" id="ARBA00023065"/>
    </source>
</evidence>
<sequence>MRFFLATLFSSPLALILGSLGGATLSLCPSLSQAAGEPNASGEEPTLLDAVVISGHSSSPQDQETTQSYRVLRSRSATKTDTDLRDIPQSISAIPIKVLEDLNVHRVEKALDFAGGASRQNDFGGLTMYEYSIRGLTTSEFYRDGFSVNRGYMNTPDTANIERVDVLKGPASSLYGRGDPGGTVNLVSKKPKAERFTRINLSAGRWDQYRSALDFNTPLDDEAKMLFRLNASAEDKQSFRNYRSGERQLFAPSFSWELRPNTRLLVQSEIVRNRQTFDRGVIAPGGHLSHVSRSAFFGEPNDGKISNNNETLQAELEHDLNQDWTLRLASHYKQGRMQGYSTEASSLSADYQTLNREQRHRDYEWQDAITQLELRGTLHTGGIEHTLLFGTEVERYAKEERMLRSRPTHTLSVYEPIYGTPHPTFSTGPTGRSTHTNELVYSRAFNFQDQLKLTERLQALVGARYEHYEHRLNNQVKSTRAKQTQEEVTPRVGLLYQLTPELGVFANASRSFKPNTGMDKNGGTFEPEKGRGYETGIKLDLFDHRLSMTLAAFHIIKRNVLTTDPTDTSYQMTAGKVRSKGMDFQFSGQITDDWRIIGAYAYISAEIREDNTLEKGTRLLNIPQNSGSLMAIYTLPDGPWRGLELGGHVNYVGRRSGNTVDTFELPSYTTLDLISRIPVTQQINLGLNFNNLFDKRFYERSYSNLWVMPGEPRNLSISLALNL</sequence>
<evidence type="ECO:0000256" key="4">
    <source>
        <dbReference type="ARBA" id="ARBA00022452"/>
    </source>
</evidence>
<evidence type="ECO:0000259" key="20">
    <source>
        <dbReference type="Pfam" id="PF00593"/>
    </source>
</evidence>
<dbReference type="PANTHER" id="PTHR32552:SF90">
    <property type="entry name" value="METAL-PSEUDOPALINE RECEPTOR CNTO"/>
    <property type="match status" value="1"/>
</dbReference>
<evidence type="ECO:0000313" key="22">
    <source>
        <dbReference type="EMBL" id="TWH76623.1"/>
    </source>
</evidence>
<dbReference type="FunFam" id="2.170.130.10:FF:000001">
    <property type="entry name" value="Catecholate siderophore TonB-dependent receptor"/>
    <property type="match status" value="1"/>
</dbReference>
<evidence type="ECO:0000256" key="3">
    <source>
        <dbReference type="ARBA" id="ARBA00022448"/>
    </source>
</evidence>
<dbReference type="GO" id="GO:0038023">
    <property type="term" value="F:signaling receptor activity"/>
    <property type="evidence" value="ECO:0007669"/>
    <property type="project" value="InterPro"/>
</dbReference>
<evidence type="ECO:0000256" key="5">
    <source>
        <dbReference type="ARBA" id="ARBA00022596"/>
    </source>
</evidence>
<evidence type="ECO:0000256" key="17">
    <source>
        <dbReference type="PROSITE-ProRule" id="PRU01360"/>
    </source>
</evidence>
<dbReference type="InterPro" id="IPR036942">
    <property type="entry name" value="Beta-barrel_TonB_sf"/>
</dbReference>
<proteinExistence type="inferred from homology"/>
<dbReference type="InterPro" id="IPR012910">
    <property type="entry name" value="Plug_dom"/>
</dbReference>
<evidence type="ECO:0000256" key="16">
    <source>
        <dbReference type="ARBA" id="ARBA00072467"/>
    </source>
</evidence>
<dbReference type="Pfam" id="PF00593">
    <property type="entry name" value="TonB_dep_Rec_b-barrel"/>
    <property type="match status" value="1"/>
</dbReference>
<name>A0A562J0H3_9GAMM</name>
<dbReference type="InterPro" id="IPR037066">
    <property type="entry name" value="Plug_dom_sf"/>
</dbReference>
<evidence type="ECO:0000259" key="21">
    <source>
        <dbReference type="Pfam" id="PF07715"/>
    </source>
</evidence>
<dbReference type="OrthoDB" id="127311at2"/>
<organism evidence="22 23">
    <name type="scientific">Azomonas agilis</name>
    <dbReference type="NCBI Taxonomy" id="116849"/>
    <lineage>
        <taxon>Bacteria</taxon>
        <taxon>Pseudomonadati</taxon>
        <taxon>Pseudomonadota</taxon>
        <taxon>Gammaproteobacteria</taxon>
        <taxon>Pseudomonadales</taxon>
        <taxon>Pseudomonadaceae</taxon>
        <taxon>Azomonas</taxon>
    </lineage>
</organism>
<dbReference type="GO" id="GO:0015891">
    <property type="term" value="P:siderophore transport"/>
    <property type="evidence" value="ECO:0007669"/>
    <property type="project" value="InterPro"/>
</dbReference>
<keyword evidence="6 17" id="KW-0812">Transmembrane</keyword>
<evidence type="ECO:0000256" key="14">
    <source>
        <dbReference type="ARBA" id="ARBA00023237"/>
    </source>
</evidence>
<keyword evidence="13 22" id="KW-0675">Receptor</keyword>
<feature type="signal peptide" evidence="19">
    <location>
        <begin position="1"/>
        <end position="34"/>
    </location>
</feature>
<dbReference type="GO" id="GO:0006829">
    <property type="term" value="P:zinc ion transport"/>
    <property type="evidence" value="ECO:0007669"/>
    <property type="project" value="UniProtKB-KW"/>
</dbReference>
<evidence type="ECO:0000256" key="1">
    <source>
        <dbReference type="ARBA" id="ARBA00004571"/>
    </source>
</evidence>
<evidence type="ECO:0000256" key="19">
    <source>
        <dbReference type="SAM" id="SignalP"/>
    </source>
</evidence>
<keyword evidence="8" id="KW-0862">Zinc</keyword>
<evidence type="ECO:0000256" key="11">
    <source>
        <dbReference type="ARBA" id="ARBA00023112"/>
    </source>
</evidence>
<dbReference type="InterPro" id="IPR000531">
    <property type="entry name" value="Beta-barrel_TonB"/>
</dbReference>
<evidence type="ECO:0000256" key="12">
    <source>
        <dbReference type="ARBA" id="ARBA00023136"/>
    </source>
</evidence>
<keyword evidence="3 17" id="KW-0813">Transport</keyword>
<dbReference type="Gene3D" id="2.170.130.10">
    <property type="entry name" value="TonB-dependent receptor, plug domain"/>
    <property type="match status" value="1"/>
</dbReference>
<feature type="chain" id="PRO_5021796438" description="Metal-pseudopaline receptor CntO" evidence="19">
    <location>
        <begin position="35"/>
        <end position="723"/>
    </location>
</feature>
<dbReference type="NCBIfam" id="TIGR01783">
    <property type="entry name" value="TonB-siderophor"/>
    <property type="match status" value="1"/>
</dbReference>
<evidence type="ECO:0000313" key="23">
    <source>
        <dbReference type="Proteomes" id="UP000319627"/>
    </source>
</evidence>
<comment type="caution">
    <text evidence="22">The sequence shown here is derived from an EMBL/GenBank/DDBJ whole genome shotgun (WGS) entry which is preliminary data.</text>
</comment>
<keyword evidence="10 18" id="KW-0798">TonB box</keyword>
<dbReference type="InterPro" id="IPR039426">
    <property type="entry name" value="TonB-dep_rcpt-like"/>
</dbReference>
<evidence type="ECO:0000256" key="8">
    <source>
        <dbReference type="ARBA" id="ARBA00022906"/>
    </source>
</evidence>
<evidence type="ECO:0000256" key="10">
    <source>
        <dbReference type="ARBA" id="ARBA00023077"/>
    </source>
</evidence>
<keyword evidence="5" id="KW-0533">Nickel</keyword>
<feature type="domain" description="TonB-dependent receptor-like beta-barrel" evidence="20">
    <location>
        <begin position="256"/>
        <end position="692"/>
    </location>
</feature>
<keyword evidence="8" id="KW-0864">Zinc transport</keyword>
<dbReference type="CDD" id="cd01347">
    <property type="entry name" value="ligand_gated_channel"/>
    <property type="match status" value="1"/>
</dbReference>
<feature type="domain" description="TonB-dependent receptor plug" evidence="21">
    <location>
        <begin position="84"/>
        <end position="183"/>
    </location>
</feature>
<dbReference type="Gene3D" id="2.40.170.20">
    <property type="entry name" value="TonB-dependent receptor, beta-barrel domain"/>
    <property type="match status" value="1"/>
</dbReference>
<comment type="similarity">
    <text evidence="2 17 18">Belongs to the TonB-dependent receptor family.</text>
</comment>
<accession>A0A562J0H3</accession>
<dbReference type="GO" id="GO:0015344">
    <property type="term" value="F:siderophore uptake transmembrane transporter activity"/>
    <property type="evidence" value="ECO:0007669"/>
    <property type="project" value="TreeGrafter"/>
</dbReference>
<dbReference type="InterPro" id="IPR010105">
    <property type="entry name" value="TonB_sidphr_rcpt"/>
</dbReference>
<evidence type="ECO:0000256" key="18">
    <source>
        <dbReference type="RuleBase" id="RU003357"/>
    </source>
</evidence>
<evidence type="ECO:0000256" key="7">
    <source>
        <dbReference type="ARBA" id="ARBA00022729"/>
    </source>
</evidence>
<evidence type="ECO:0000256" key="15">
    <source>
        <dbReference type="ARBA" id="ARBA00056786"/>
    </source>
</evidence>
<keyword evidence="14 17" id="KW-0998">Cell outer membrane</keyword>
<evidence type="ECO:0000256" key="6">
    <source>
        <dbReference type="ARBA" id="ARBA00022692"/>
    </source>
</evidence>
<dbReference type="RefSeq" id="WP_144570414.1">
    <property type="nucleotide sequence ID" value="NZ_VLKG01000002.1"/>
</dbReference>
<dbReference type="EMBL" id="VLKG01000002">
    <property type="protein sequence ID" value="TWH76623.1"/>
    <property type="molecule type" value="Genomic_DNA"/>
</dbReference>
<reference evidence="22 23" key="1">
    <citation type="submission" date="2019-07" db="EMBL/GenBank/DDBJ databases">
        <title>Genomic Encyclopedia of Type Strains, Phase I: the one thousand microbial genomes (KMG-I) project.</title>
        <authorList>
            <person name="Kyrpides N."/>
        </authorList>
    </citation>
    <scope>NUCLEOTIDE SEQUENCE [LARGE SCALE GENOMIC DNA]</scope>
    <source>
        <strain evidence="22 23">DSM 375</strain>
    </source>
</reference>
<comment type="function">
    <text evidence="15">Transports the metallophore pseudopaline, which is involved in the acquisition of nickel and zinc, and thus enables bacterial growth inside the host, where metal access is limited. Is probably involved in the import of pseudopaline-metal complexes.</text>
</comment>
<dbReference type="GO" id="GO:0015675">
    <property type="term" value="P:nickel cation transport"/>
    <property type="evidence" value="ECO:0007669"/>
    <property type="project" value="UniProtKB-KW"/>
</dbReference>